<evidence type="ECO:0000313" key="2">
    <source>
        <dbReference type="Proteomes" id="UP001234297"/>
    </source>
</evidence>
<dbReference type="EMBL" id="CM056816">
    <property type="protein sequence ID" value="KAJ8634108.1"/>
    <property type="molecule type" value="Genomic_DNA"/>
</dbReference>
<reference evidence="1 2" key="1">
    <citation type="journal article" date="2022" name="Hortic Res">
        <title>A haplotype resolved chromosomal level avocado genome allows analysis of novel avocado genes.</title>
        <authorList>
            <person name="Nath O."/>
            <person name="Fletcher S.J."/>
            <person name="Hayward A."/>
            <person name="Shaw L.M."/>
            <person name="Masouleh A.K."/>
            <person name="Furtado A."/>
            <person name="Henry R.J."/>
            <person name="Mitter N."/>
        </authorList>
    </citation>
    <scope>NUCLEOTIDE SEQUENCE [LARGE SCALE GENOMIC DNA]</scope>
    <source>
        <strain evidence="2">cv. Hass</strain>
    </source>
</reference>
<proteinExistence type="predicted"/>
<name>A0ACC2LLT0_PERAE</name>
<comment type="caution">
    <text evidence="1">The sequence shown here is derived from an EMBL/GenBank/DDBJ whole genome shotgun (WGS) entry which is preliminary data.</text>
</comment>
<keyword evidence="2" id="KW-1185">Reference proteome</keyword>
<dbReference type="Proteomes" id="UP001234297">
    <property type="component" value="Chromosome 8"/>
</dbReference>
<accession>A0ACC2LLT0</accession>
<evidence type="ECO:0000313" key="1">
    <source>
        <dbReference type="EMBL" id="KAJ8634108.1"/>
    </source>
</evidence>
<sequence length="630" mass="71811">MQGHVVEEQALQITHDISVSKPGRGGSAFRGRGRGRGRQSFDKSLVECFYCHDLGHFQYECPKKGKEKESQAHYAETTEPLLLMAHVEKAPDETAWFLDSGCSNHMCGHKEFFSELDESFRKTVKLGDNSSIGVMGKGRIHLQVNHVSQVITEVFYIPELKNNLLSIGQLQEKEESWPWDDSYAKAIQAPLDWSDEDEDSKNDQDEAIANNSGGTGDEEGSRSISADNRFHDEILEHQTAEEQPTADRISSPAERRSRHPPIWMRDYDSGEVLPDDDHQGFKMDKDSAGMAVDSTMYMQMVGSLMYLTSTRPDIMFVVSLLSRYLAHPTALHLQAVKRVLRYIKGTLTYGIFYKKGGNKELLAYTDSDYAGDLEDRKSTSGFSFLLSSGAVSWSSKKQPVVTLSTTEAEFIAAASCACQAVWLRRMLEQLNHASTRATVIRISSMEWVPFYEFLPTKAREKELQDKDASSTPSLLGFVLIRSEIRESPGIDFFEQSEHQLKNHPQQEEVHHRPPVWDIVKSLTKSDVGQLCRMVLHHDHVATFFPEWDPIAVERIANEGLRVRVLIKDVDTQFSAHWVVFRRWTSNRMYVIQSGWRPEFVVRRKLKEGDEIGLCWDSEQWCFLFSVLKRA</sequence>
<protein>
    <submittedName>
        <fullName evidence="1">Uncharacterized protein</fullName>
    </submittedName>
</protein>
<organism evidence="1 2">
    <name type="scientific">Persea americana</name>
    <name type="common">Avocado</name>
    <dbReference type="NCBI Taxonomy" id="3435"/>
    <lineage>
        <taxon>Eukaryota</taxon>
        <taxon>Viridiplantae</taxon>
        <taxon>Streptophyta</taxon>
        <taxon>Embryophyta</taxon>
        <taxon>Tracheophyta</taxon>
        <taxon>Spermatophyta</taxon>
        <taxon>Magnoliopsida</taxon>
        <taxon>Magnoliidae</taxon>
        <taxon>Laurales</taxon>
        <taxon>Lauraceae</taxon>
        <taxon>Persea</taxon>
    </lineage>
</organism>
<gene>
    <name evidence="1" type="ORF">MRB53_027444</name>
</gene>